<evidence type="ECO:0000313" key="2">
    <source>
        <dbReference type="Proteomes" id="UP000324800"/>
    </source>
</evidence>
<feature type="non-terminal residue" evidence="1">
    <location>
        <position position="1"/>
    </location>
</feature>
<sequence>KETLWNEYVQLGKREALLSESQQLGKLCKCAGQSTPKLTP</sequence>
<comment type="caution">
    <text evidence="1">The sequence shown here is derived from an EMBL/GenBank/DDBJ whole genome shotgun (WGS) entry which is preliminary data.</text>
</comment>
<dbReference type="Proteomes" id="UP000324800">
    <property type="component" value="Unassembled WGS sequence"/>
</dbReference>
<accession>A0A5J4TC58</accession>
<proteinExistence type="predicted"/>
<dbReference type="AlphaFoldDB" id="A0A5J4TC58"/>
<name>A0A5J4TC58_9EUKA</name>
<gene>
    <name evidence="1" type="ORF">EZS28_048479</name>
</gene>
<protein>
    <submittedName>
        <fullName evidence="1">Uncharacterized protein</fullName>
    </submittedName>
</protein>
<dbReference type="EMBL" id="SNRW01033705">
    <property type="protein sequence ID" value="KAA6355994.1"/>
    <property type="molecule type" value="Genomic_DNA"/>
</dbReference>
<evidence type="ECO:0000313" key="1">
    <source>
        <dbReference type="EMBL" id="KAA6355994.1"/>
    </source>
</evidence>
<reference evidence="1 2" key="1">
    <citation type="submission" date="2019-03" db="EMBL/GenBank/DDBJ databases">
        <title>Single cell metagenomics reveals metabolic interactions within the superorganism composed of flagellate Streblomastix strix and complex community of Bacteroidetes bacteria on its surface.</title>
        <authorList>
            <person name="Treitli S.C."/>
            <person name="Kolisko M."/>
            <person name="Husnik F."/>
            <person name="Keeling P."/>
            <person name="Hampl V."/>
        </authorList>
    </citation>
    <scope>NUCLEOTIDE SEQUENCE [LARGE SCALE GENOMIC DNA]</scope>
    <source>
        <strain evidence="1">ST1C</strain>
    </source>
</reference>
<organism evidence="1 2">
    <name type="scientific">Streblomastix strix</name>
    <dbReference type="NCBI Taxonomy" id="222440"/>
    <lineage>
        <taxon>Eukaryota</taxon>
        <taxon>Metamonada</taxon>
        <taxon>Preaxostyla</taxon>
        <taxon>Oxymonadida</taxon>
        <taxon>Streblomastigidae</taxon>
        <taxon>Streblomastix</taxon>
    </lineage>
</organism>